<dbReference type="SUPFAM" id="SSF51695">
    <property type="entry name" value="PLC-like phosphodiesterases"/>
    <property type="match status" value="1"/>
</dbReference>
<comment type="caution">
    <text evidence="6">The sequence shown here is derived from an EMBL/GenBank/DDBJ whole genome shotgun (WGS) entry which is preliminary data.</text>
</comment>
<dbReference type="OMA" id="HWGCTGV"/>
<sequence length="440" mass="50073">MSEETLLDSSSSYQEDIDNKLSPLEAFEYQDPVTDHRIQVMKLTRWNRFWKYTACISSFLALMSLIAASMVVRYSHNPTFVNDLFISTLGGSSWYAPSYSTEPRGKSSSHGSSSSSSSSSSHLHHWVPHGMPQILTVQKLNQGKPVLPVHSHNDYWRHFPLFEALSLGCQSVEADIWHLDGYEAELFVGHHKRSLSSFKTLHNMYLEPLEALLDQQNAHDVLIQENEDTDDEEEDQFDEEEDEFDKRIGVFDYDPNATMYFVLDVKNDPDVVFEMIVRSFARFAKKGYLTTFNTETQQWKYGPVTLIISGDVPVQKISQQRIRTMFVDAPMAKLMKMQDIAKDQNIVNYNASTGISIFASASLKDIIDGSRAFRFSGGLSERELSMVKKTIDTAHLLGLKIRIWETPAWPATQRDDVWRQLTALGVDLLNADDLHAAVLL</sequence>
<dbReference type="PANTHER" id="PTHR31571:SF1">
    <property type="entry name" value="ALTERED INHERITANCE OF MITOCHONDRIA PROTEIN 6"/>
    <property type="match status" value="1"/>
</dbReference>
<dbReference type="STRING" id="36022.A0A1V2L1W1"/>
<gene>
    <name evidence="6" type="ORF">BON22_4242</name>
</gene>
<evidence type="ECO:0000256" key="3">
    <source>
        <dbReference type="ARBA" id="ARBA00022729"/>
    </source>
</evidence>
<dbReference type="VEuPathDB" id="FungiDB:BON22_4242"/>
<reference evidence="7" key="1">
    <citation type="journal article" date="2017" name="Genome Announc.">
        <title>Genome sequences of Cyberlindnera fabianii 65, Pichia kudriavzevii 129, and Saccharomyces cerevisiae 131 isolated from fermented masau fruits in Zimbabwe.</title>
        <authorList>
            <person name="van Rijswijck I.M.H."/>
            <person name="Derks M.F.L."/>
            <person name="Abee T."/>
            <person name="de Ridder D."/>
            <person name="Smid E.J."/>
        </authorList>
    </citation>
    <scope>NUCLEOTIDE SEQUENCE [LARGE SCALE GENOMIC DNA]</scope>
    <source>
        <strain evidence="7">65</strain>
    </source>
</reference>
<dbReference type="Proteomes" id="UP000189513">
    <property type="component" value="Unassembled WGS sequence"/>
</dbReference>
<feature type="compositionally biased region" description="Low complexity" evidence="4">
    <location>
        <begin position="108"/>
        <end position="121"/>
    </location>
</feature>
<protein>
    <recommendedName>
        <fullName evidence="2">Altered inheritance of mitochondria protein 6</fullName>
    </recommendedName>
</protein>
<dbReference type="EMBL" id="MPUK01000009">
    <property type="protein sequence ID" value="ONH65882.1"/>
    <property type="molecule type" value="Genomic_DNA"/>
</dbReference>
<dbReference type="GO" id="GO:0006629">
    <property type="term" value="P:lipid metabolic process"/>
    <property type="evidence" value="ECO:0007669"/>
    <property type="project" value="InterPro"/>
</dbReference>
<name>A0A1V2L1W1_CYBFA</name>
<comment type="similarity">
    <text evidence="1">Belongs to the AIM6 family.</text>
</comment>
<dbReference type="InterPro" id="IPR017946">
    <property type="entry name" value="PLC-like_Pdiesterase_TIM-brl"/>
</dbReference>
<evidence type="ECO:0000256" key="2">
    <source>
        <dbReference type="ARBA" id="ARBA00014286"/>
    </source>
</evidence>
<evidence type="ECO:0000256" key="4">
    <source>
        <dbReference type="SAM" id="MobiDB-lite"/>
    </source>
</evidence>
<organism evidence="6 7">
    <name type="scientific">Cyberlindnera fabianii</name>
    <name type="common">Yeast</name>
    <name type="synonym">Hansenula fabianii</name>
    <dbReference type="NCBI Taxonomy" id="36022"/>
    <lineage>
        <taxon>Eukaryota</taxon>
        <taxon>Fungi</taxon>
        <taxon>Dikarya</taxon>
        <taxon>Ascomycota</taxon>
        <taxon>Saccharomycotina</taxon>
        <taxon>Saccharomycetes</taxon>
        <taxon>Phaffomycetales</taxon>
        <taxon>Phaffomycetaceae</taxon>
        <taxon>Cyberlindnera</taxon>
    </lineage>
</organism>
<keyword evidence="5" id="KW-1133">Transmembrane helix</keyword>
<dbReference type="InterPro" id="IPR051236">
    <property type="entry name" value="HAT_RTT109-like"/>
</dbReference>
<keyword evidence="5" id="KW-0472">Membrane</keyword>
<accession>A0A1V2L1W1</accession>
<dbReference type="PANTHER" id="PTHR31571">
    <property type="entry name" value="ALTERED INHERITANCE OF MITOCHONDRIA PROTEIN 6"/>
    <property type="match status" value="1"/>
</dbReference>
<proteinExistence type="inferred from homology"/>
<keyword evidence="5" id="KW-0812">Transmembrane</keyword>
<feature type="transmembrane region" description="Helical" evidence="5">
    <location>
        <begin position="49"/>
        <end position="72"/>
    </location>
</feature>
<evidence type="ECO:0000256" key="5">
    <source>
        <dbReference type="SAM" id="Phobius"/>
    </source>
</evidence>
<dbReference type="GO" id="GO:0008081">
    <property type="term" value="F:phosphoric diester hydrolase activity"/>
    <property type="evidence" value="ECO:0007669"/>
    <property type="project" value="InterPro"/>
</dbReference>
<keyword evidence="3" id="KW-0732">Signal</keyword>
<keyword evidence="7" id="KW-1185">Reference proteome</keyword>
<evidence type="ECO:0000313" key="6">
    <source>
        <dbReference type="EMBL" id="ONH65882.1"/>
    </source>
</evidence>
<dbReference type="AlphaFoldDB" id="A0A1V2L1W1"/>
<evidence type="ECO:0000256" key="1">
    <source>
        <dbReference type="ARBA" id="ARBA00008858"/>
    </source>
</evidence>
<evidence type="ECO:0000313" key="7">
    <source>
        <dbReference type="Proteomes" id="UP000189513"/>
    </source>
</evidence>
<feature type="region of interest" description="Disordered" evidence="4">
    <location>
        <begin position="105"/>
        <end position="124"/>
    </location>
</feature>